<dbReference type="CDD" id="cd10554">
    <property type="entry name" value="HycB_like"/>
    <property type="match status" value="1"/>
</dbReference>
<dbReference type="InterPro" id="IPR017896">
    <property type="entry name" value="4Fe4S_Fe-S-bd"/>
</dbReference>
<comment type="caution">
    <text evidence="6">The sequence shown here is derived from an EMBL/GenBank/DDBJ whole genome shotgun (WGS) entry which is preliminary data.</text>
</comment>
<evidence type="ECO:0000256" key="3">
    <source>
        <dbReference type="ARBA" id="ARBA00023004"/>
    </source>
</evidence>
<evidence type="ECO:0000256" key="4">
    <source>
        <dbReference type="ARBA" id="ARBA00023014"/>
    </source>
</evidence>
<dbReference type="AlphaFoldDB" id="A0A369NZ87"/>
<feature type="domain" description="4Fe-4S ferredoxin-type" evidence="5">
    <location>
        <begin position="3"/>
        <end position="32"/>
    </location>
</feature>
<sequence>MNTFIAIEPDRCIGCGTCLAACSHGHRVAGLQAEPRLALTFTPQVTAAVTCHQCEGAPCLAVCPVDAIKRTEEAIVVNEQTCIGCKLCAVVCPFGAIHPSGTSTAGVAGISYPTPTQPRGTSPLLAWSIGVYTCAVKCDLCSTLGPDEEPHCVEACPTKALYVRDAMTLAGVRKDKMRAAVAANQIMMGRTTNLKEA</sequence>
<feature type="domain" description="4Fe-4S ferredoxin-type" evidence="5">
    <location>
        <begin position="73"/>
        <end position="102"/>
    </location>
</feature>
<dbReference type="InterPro" id="IPR050294">
    <property type="entry name" value="RnfB_subfamily"/>
</dbReference>
<dbReference type="Pfam" id="PF12837">
    <property type="entry name" value="Fer4_6"/>
    <property type="match status" value="1"/>
</dbReference>
<dbReference type="GO" id="GO:0051539">
    <property type="term" value="F:4 iron, 4 sulfur cluster binding"/>
    <property type="evidence" value="ECO:0007669"/>
    <property type="project" value="UniProtKB-KW"/>
</dbReference>
<evidence type="ECO:0000313" key="6">
    <source>
        <dbReference type="EMBL" id="RDC44728.1"/>
    </source>
</evidence>
<evidence type="ECO:0000256" key="2">
    <source>
        <dbReference type="ARBA" id="ARBA00022723"/>
    </source>
</evidence>
<feature type="domain" description="4Fe-4S ferredoxin-type" evidence="5">
    <location>
        <begin position="41"/>
        <end position="72"/>
    </location>
</feature>
<dbReference type="PROSITE" id="PS00198">
    <property type="entry name" value="4FE4S_FER_1"/>
    <property type="match status" value="1"/>
</dbReference>
<dbReference type="PANTHER" id="PTHR42859">
    <property type="entry name" value="OXIDOREDUCTASE"/>
    <property type="match status" value="1"/>
</dbReference>
<protein>
    <submittedName>
        <fullName evidence="6">Hydrogenase</fullName>
    </submittedName>
</protein>
<dbReference type="PANTHER" id="PTHR42859:SF16">
    <property type="entry name" value="FORMATE HYDROGENLYASE SUBUNIT 2-RELATED"/>
    <property type="match status" value="1"/>
</dbReference>
<dbReference type="EMBL" id="PPUT01000012">
    <property type="protein sequence ID" value="RDC44728.1"/>
    <property type="molecule type" value="Genomic_DNA"/>
</dbReference>
<proteinExistence type="predicted"/>
<evidence type="ECO:0000313" key="7">
    <source>
        <dbReference type="Proteomes" id="UP000253805"/>
    </source>
</evidence>
<keyword evidence="3" id="KW-0408">Iron</keyword>
<dbReference type="GeneID" id="62676961"/>
<dbReference type="InterPro" id="IPR017900">
    <property type="entry name" value="4Fe4S_Fe_S_CS"/>
</dbReference>
<accession>A0A369NZ87</accession>
<dbReference type="GO" id="GO:0046872">
    <property type="term" value="F:metal ion binding"/>
    <property type="evidence" value="ECO:0007669"/>
    <property type="project" value="UniProtKB-KW"/>
</dbReference>
<keyword evidence="2" id="KW-0479">Metal-binding</keyword>
<reference evidence="6 7" key="1">
    <citation type="journal article" date="2018" name="Elife">
        <title>Discovery and characterization of a prevalent human gut bacterial enzyme sufficient for the inactivation of a family of plant toxins.</title>
        <authorList>
            <person name="Koppel N."/>
            <person name="Bisanz J.E."/>
            <person name="Pandelia M.E."/>
            <person name="Turnbaugh P.J."/>
            <person name="Balskus E.P."/>
        </authorList>
    </citation>
    <scope>NUCLEOTIDE SEQUENCE [LARGE SCALE GENOMIC DNA]</scope>
    <source>
        <strain evidence="6 7">OB21 GAM 11</strain>
    </source>
</reference>
<dbReference type="PROSITE" id="PS51379">
    <property type="entry name" value="4FE4S_FER_2"/>
    <property type="match status" value="3"/>
</dbReference>
<dbReference type="Proteomes" id="UP000253805">
    <property type="component" value="Unassembled WGS sequence"/>
</dbReference>
<name>A0A369NZ87_9ACTN</name>
<keyword evidence="1" id="KW-0004">4Fe-4S</keyword>
<organism evidence="6 7">
    <name type="scientific">Adlercreutzia equolifaciens subsp. celatus</name>
    <dbReference type="NCBI Taxonomy" id="394340"/>
    <lineage>
        <taxon>Bacteria</taxon>
        <taxon>Bacillati</taxon>
        <taxon>Actinomycetota</taxon>
        <taxon>Coriobacteriia</taxon>
        <taxon>Eggerthellales</taxon>
        <taxon>Eggerthellaceae</taxon>
        <taxon>Adlercreutzia</taxon>
    </lineage>
</organism>
<dbReference type="Gene3D" id="3.30.70.20">
    <property type="match status" value="2"/>
</dbReference>
<dbReference type="RefSeq" id="WP_022739005.1">
    <property type="nucleotide sequence ID" value="NZ_PPUT01000012.1"/>
</dbReference>
<evidence type="ECO:0000259" key="5">
    <source>
        <dbReference type="PROSITE" id="PS51379"/>
    </source>
</evidence>
<dbReference type="SUPFAM" id="SSF54862">
    <property type="entry name" value="4Fe-4S ferredoxins"/>
    <property type="match status" value="1"/>
</dbReference>
<keyword evidence="4" id="KW-0411">Iron-sulfur</keyword>
<dbReference type="Pfam" id="PF00037">
    <property type="entry name" value="Fer4"/>
    <property type="match status" value="1"/>
</dbReference>
<evidence type="ECO:0000256" key="1">
    <source>
        <dbReference type="ARBA" id="ARBA00022485"/>
    </source>
</evidence>
<gene>
    <name evidence="6" type="ORF">C1850_05710</name>
</gene>